<feature type="transmembrane region" description="Helical" evidence="2">
    <location>
        <begin position="6"/>
        <end position="23"/>
    </location>
</feature>
<organism evidence="3 4">
    <name type="scientific">Gordonia aichiensis NBRC 108223</name>
    <dbReference type="NCBI Taxonomy" id="1220583"/>
    <lineage>
        <taxon>Bacteria</taxon>
        <taxon>Bacillati</taxon>
        <taxon>Actinomycetota</taxon>
        <taxon>Actinomycetes</taxon>
        <taxon>Mycobacteriales</taxon>
        <taxon>Gordoniaceae</taxon>
        <taxon>Gordonia</taxon>
    </lineage>
</organism>
<keyword evidence="2" id="KW-1133">Transmembrane helix</keyword>
<dbReference type="eggNOG" id="ENOG5033WKZ">
    <property type="taxonomic scope" value="Bacteria"/>
</dbReference>
<gene>
    <name evidence="3" type="ORF">GOACH_04_00730</name>
</gene>
<keyword evidence="4" id="KW-1185">Reference proteome</keyword>
<feature type="compositionally biased region" description="Low complexity" evidence="1">
    <location>
        <begin position="158"/>
        <end position="178"/>
    </location>
</feature>
<protein>
    <submittedName>
        <fullName evidence="3">Uncharacterized protein</fullName>
    </submittedName>
</protein>
<name>L7KI95_9ACTN</name>
<evidence type="ECO:0000256" key="2">
    <source>
        <dbReference type="SAM" id="Phobius"/>
    </source>
</evidence>
<dbReference type="Proteomes" id="UP000010988">
    <property type="component" value="Unassembled WGS sequence"/>
</dbReference>
<feature type="transmembrane region" description="Helical" evidence="2">
    <location>
        <begin position="103"/>
        <end position="129"/>
    </location>
</feature>
<keyword evidence="2" id="KW-0812">Transmembrane</keyword>
<feature type="transmembrane region" description="Helical" evidence="2">
    <location>
        <begin position="80"/>
        <end position="97"/>
    </location>
</feature>
<feature type="region of interest" description="Disordered" evidence="1">
    <location>
        <begin position="143"/>
        <end position="178"/>
    </location>
</feature>
<keyword evidence="2" id="KW-0472">Membrane</keyword>
<proteinExistence type="predicted"/>
<accession>L7KI95</accession>
<sequence>MNDLGVMVGLGLIAATVATIAYVRTREREADRLARAAGLARELRELADGDPVRLAALDEYEVSLYQRLFYSSTVTPRLRAAAWALLAAVLAAAAAVASRGDGLVIGAVHIGAIVLAVLFGVAAVVYGVLAMIHVATTPRVSFSESYSDPDEDAPAGQDRAASDPAPSDAGPADDASNDVGVVSARAEVTSARASSAKAD</sequence>
<dbReference type="EMBL" id="BANR01000004">
    <property type="protein sequence ID" value="GAC47677.1"/>
    <property type="molecule type" value="Genomic_DNA"/>
</dbReference>
<comment type="caution">
    <text evidence="3">The sequence shown here is derived from an EMBL/GenBank/DDBJ whole genome shotgun (WGS) entry which is preliminary data.</text>
</comment>
<evidence type="ECO:0000256" key="1">
    <source>
        <dbReference type="SAM" id="MobiDB-lite"/>
    </source>
</evidence>
<evidence type="ECO:0000313" key="4">
    <source>
        <dbReference type="Proteomes" id="UP000010988"/>
    </source>
</evidence>
<evidence type="ECO:0000313" key="3">
    <source>
        <dbReference type="EMBL" id="GAC47677.1"/>
    </source>
</evidence>
<dbReference type="STRING" id="1220583.GOACH_04_00730"/>
<reference evidence="3 4" key="1">
    <citation type="submission" date="2012-12" db="EMBL/GenBank/DDBJ databases">
        <title>Whole genome shotgun sequence of Gordonia aichiensis NBRC 108223.</title>
        <authorList>
            <person name="Isaki-Nakamura S."/>
            <person name="Hosoyama A."/>
            <person name="Tsuchikane K."/>
            <person name="Ando Y."/>
            <person name="Baba S."/>
            <person name="Ohji S."/>
            <person name="Hamada M."/>
            <person name="Tamura T."/>
            <person name="Yamazoe A."/>
            <person name="Yamazaki S."/>
            <person name="Fujita N."/>
        </authorList>
    </citation>
    <scope>NUCLEOTIDE SEQUENCE [LARGE SCALE GENOMIC DNA]</scope>
    <source>
        <strain evidence="3 4">NBRC 108223</strain>
    </source>
</reference>
<dbReference type="AlphaFoldDB" id="L7KI95"/>